<proteinExistence type="predicted"/>
<feature type="domain" description="Heterokaryon incompatibility" evidence="1">
    <location>
        <begin position="193"/>
        <end position="335"/>
    </location>
</feature>
<dbReference type="AlphaFoldDB" id="A0A194XM13"/>
<dbReference type="KEGG" id="psco:LY89DRAFT_609739"/>
<gene>
    <name evidence="2" type="ORF">LY89DRAFT_609739</name>
</gene>
<evidence type="ECO:0000259" key="1">
    <source>
        <dbReference type="Pfam" id="PF06985"/>
    </source>
</evidence>
<dbReference type="InParanoid" id="A0A194XM13"/>
<accession>A0A194XM13</accession>
<dbReference type="InterPro" id="IPR010730">
    <property type="entry name" value="HET"/>
</dbReference>
<dbReference type="EMBL" id="KQ947408">
    <property type="protein sequence ID" value="KUJ21218.1"/>
    <property type="molecule type" value="Genomic_DNA"/>
</dbReference>
<dbReference type="Proteomes" id="UP000070700">
    <property type="component" value="Unassembled WGS sequence"/>
</dbReference>
<name>A0A194XM13_MOLSC</name>
<sequence>MADTKLHSLCSVCAKLAFRLGAFIKDNRRPRNFHRSLRHLENSAKSGCHLCMLIFTSLASENGVGDYWRVEPDGPVKCVFRNNGEPHLLVTWNLVIRRFKLSSLPAPRVLRQPSIPAAIQDSSLLRDGAIEKSPKSPILFSQISKWLNSCLESHQNCSSDFPSILPTRVIDVGASEGLRDSHIFITNGQSGKYAALSYRWGTSPTITTTSETLASHISGMRMETLPKTLQDAILVSRALGLQYLWIDALCIIQDSPHDWAEQTGKMAGIYQDAHLTISADNAEGSDSGFLADRNLQAIRSCHHMGARISIHPDIQQVFDVINVGPLSQRGWILQERLFSRRIIHWSHLEVGWECREMQSTERDPQGQVDIEWLGSNARKMFASTIPPNLKLDKTSGLSEDSIPPNSTFQDIKSDIYDAWYRLVEEYSGRLLTYPDKDKLIALSSISKTYHKRYSRILGPEISYISGLWKDDLARGLSFNYGTGRMGRKQRGLPQATVCNLEDPLTWKYMPPSFSWTRGDGAVNWQNRLGTGYNIPEYNVEVRDVYNITTGGNPWGPVESCWIVLRGVVCSRELIRAVRDYRYHTDDDVTTFDRIQRESYIRLSVTLKPEGTYEQTWLMIHPVGEADEYRRIGVFSTFGDFSMNRTDKTNIKLI</sequence>
<dbReference type="Pfam" id="PF06985">
    <property type="entry name" value="HET"/>
    <property type="match status" value="1"/>
</dbReference>
<evidence type="ECO:0000313" key="3">
    <source>
        <dbReference type="Proteomes" id="UP000070700"/>
    </source>
</evidence>
<dbReference type="PANTHER" id="PTHR33112">
    <property type="entry name" value="DOMAIN PROTEIN, PUTATIVE-RELATED"/>
    <property type="match status" value="1"/>
</dbReference>
<protein>
    <submittedName>
        <fullName evidence="2">HET-domain-containing protein</fullName>
    </submittedName>
</protein>
<dbReference type="GeneID" id="28820256"/>
<keyword evidence="3" id="KW-1185">Reference proteome</keyword>
<dbReference type="RefSeq" id="XP_018075573.1">
    <property type="nucleotide sequence ID" value="XM_018210530.1"/>
</dbReference>
<organism evidence="2 3">
    <name type="scientific">Mollisia scopiformis</name>
    <name type="common">Conifer needle endophyte fungus</name>
    <name type="synonym">Phialocephala scopiformis</name>
    <dbReference type="NCBI Taxonomy" id="149040"/>
    <lineage>
        <taxon>Eukaryota</taxon>
        <taxon>Fungi</taxon>
        <taxon>Dikarya</taxon>
        <taxon>Ascomycota</taxon>
        <taxon>Pezizomycotina</taxon>
        <taxon>Leotiomycetes</taxon>
        <taxon>Helotiales</taxon>
        <taxon>Mollisiaceae</taxon>
        <taxon>Mollisia</taxon>
    </lineage>
</organism>
<dbReference type="STRING" id="149040.A0A194XM13"/>
<evidence type="ECO:0000313" key="2">
    <source>
        <dbReference type="EMBL" id="KUJ21218.1"/>
    </source>
</evidence>
<dbReference type="PANTHER" id="PTHR33112:SF16">
    <property type="entry name" value="HETEROKARYON INCOMPATIBILITY DOMAIN-CONTAINING PROTEIN"/>
    <property type="match status" value="1"/>
</dbReference>
<reference evidence="2 3" key="1">
    <citation type="submission" date="2015-10" db="EMBL/GenBank/DDBJ databases">
        <title>Full genome of DAOMC 229536 Phialocephala scopiformis, a fungal endophyte of spruce producing the potent anti-insectan compound rugulosin.</title>
        <authorList>
            <consortium name="DOE Joint Genome Institute"/>
            <person name="Walker A.K."/>
            <person name="Frasz S.L."/>
            <person name="Seifert K.A."/>
            <person name="Miller J.D."/>
            <person name="Mondo S.J."/>
            <person name="Labutti K."/>
            <person name="Lipzen A."/>
            <person name="Dockter R."/>
            <person name="Kennedy M."/>
            <person name="Grigoriev I.V."/>
            <person name="Spatafora J.W."/>
        </authorList>
    </citation>
    <scope>NUCLEOTIDE SEQUENCE [LARGE SCALE GENOMIC DNA]</scope>
    <source>
        <strain evidence="2 3">CBS 120377</strain>
    </source>
</reference>
<dbReference type="OrthoDB" id="8300194at2759"/>